<gene>
    <name evidence="2" type="ORF">PSAL_013480</name>
</gene>
<evidence type="ECO:0000256" key="1">
    <source>
        <dbReference type="SAM" id="Phobius"/>
    </source>
</evidence>
<dbReference type="AlphaFoldDB" id="A0A7T1FNS2"/>
<keyword evidence="3" id="KW-1185">Reference proteome</keyword>
<sequence length="146" mass="15919">MPRRIAFARIEHGRATEWLTSLVLLGFAMTLALPGDTFTMSPSYQGFRNLGFDEAAISTPLSLLASMRLVALYVNGSWQRTPMLRAVGAVVGATVFTMLTITFAWNWITHSNIALSTGPATYGTLALFDFLAAYRSGADVRASRSH</sequence>
<proteinExistence type="predicted"/>
<accession>A0A7T1FNS2</accession>
<dbReference type="EMBL" id="CP060436">
    <property type="protein sequence ID" value="QPM90114.1"/>
    <property type="molecule type" value="Genomic_DNA"/>
</dbReference>
<keyword evidence="1" id="KW-0812">Transmembrane</keyword>
<organism evidence="2 3">
    <name type="scientific">Pseudooceanicola algae</name>
    <dbReference type="NCBI Taxonomy" id="1537215"/>
    <lineage>
        <taxon>Bacteria</taxon>
        <taxon>Pseudomonadati</taxon>
        <taxon>Pseudomonadota</taxon>
        <taxon>Alphaproteobacteria</taxon>
        <taxon>Rhodobacterales</taxon>
        <taxon>Paracoccaceae</taxon>
        <taxon>Pseudooceanicola</taxon>
    </lineage>
</organism>
<keyword evidence="1" id="KW-0472">Membrane</keyword>
<evidence type="ECO:0000313" key="3">
    <source>
        <dbReference type="Proteomes" id="UP000283786"/>
    </source>
</evidence>
<protein>
    <submittedName>
        <fullName evidence="2">Uncharacterized protein</fullName>
    </submittedName>
</protein>
<dbReference type="RefSeq" id="WP_196941908.1">
    <property type="nucleotide sequence ID" value="NZ_CP060436.1"/>
</dbReference>
<feature type="transmembrane region" description="Helical" evidence="1">
    <location>
        <begin position="113"/>
        <end position="134"/>
    </location>
</feature>
<dbReference type="Proteomes" id="UP000283786">
    <property type="component" value="Chromosome"/>
</dbReference>
<keyword evidence="1" id="KW-1133">Transmembrane helix</keyword>
<feature type="transmembrane region" description="Helical" evidence="1">
    <location>
        <begin position="86"/>
        <end position="107"/>
    </location>
</feature>
<reference evidence="2 3" key="1">
    <citation type="submission" date="2020-08" db="EMBL/GenBank/DDBJ databases">
        <title>Genome sequence of Rhodobacteraceae bacterium Lw-13e.</title>
        <authorList>
            <person name="Poehlein A."/>
            <person name="Wolter L."/>
            <person name="Daniel R."/>
            <person name="Brinkhoff T."/>
        </authorList>
    </citation>
    <scope>NUCLEOTIDE SEQUENCE [LARGE SCALE GENOMIC DNA]</scope>
    <source>
        <strain evidence="2 3">Lw-13e</strain>
    </source>
</reference>
<feature type="transmembrane region" description="Helical" evidence="1">
    <location>
        <begin position="56"/>
        <end position="74"/>
    </location>
</feature>
<dbReference type="KEGG" id="palw:PSAL_013480"/>
<name>A0A7T1FNS2_9RHOB</name>
<evidence type="ECO:0000313" key="2">
    <source>
        <dbReference type="EMBL" id="QPM90114.1"/>
    </source>
</evidence>